<dbReference type="Proteomes" id="UP001311799">
    <property type="component" value="Unassembled WGS sequence"/>
</dbReference>
<reference evidence="2 3" key="1">
    <citation type="submission" date="2023-10" db="EMBL/GenBank/DDBJ databases">
        <title>Comparative genomics analysis reveals potential genetic determinants of host preference in Cryptosporidium xiaoi.</title>
        <authorList>
            <person name="Xiao L."/>
            <person name="Li J."/>
        </authorList>
    </citation>
    <scope>NUCLEOTIDE SEQUENCE [LARGE SCALE GENOMIC DNA]</scope>
    <source>
        <strain evidence="2 3">52996</strain>
    </source>
</reference>
<gene>
    <name evidence="2" type="ORF">RS030_111964</name>
</gene>
<evidence type="ECO:0000256" key="1">
    <source>
        <dbReference type="SAM" id="MobiDB-lite"/>
    </source>
</evidence>
<dbReference type="EMBL" id="JAWDEY010000002">
    <property type="protein sequence ID" value="KAK6590895.1"/>
    <property type="molecule type" value="Genomic_DNA"/>
</dbReference>
<name>A0AAV9Y1L7_9CRYT</name>
<proteinExistence type="predicted"/>
<dbReference type="AlphaFoldDB" id="A0AAV9Y1L7"/>
<evidence type="ECO:0000313" key="2">
    <source>
        <dbReference type="EMBL" id="KAK6590895.1"/>
    </source>
</evidence>
<protein>
    <submittedName>
        <fullName evidence="2">Uncharacterized protein</fullName>
    </submittedName>
</protein>
<organism evidence="2 3">
    <name type="scientific">Cryptosporidium xiaoi</name>
    <dbReference type="NCBI Taxonomy" id="659607"/>
    <lineage>
        <taxon>Eukaryota</taxon>
        <taxon>Sar</taxon>
        <taxon>Alveolata</taxon>
        <taxon>Apicomplexa</taxon>
        <taxon>Conoidasida</taxon>
        <taxon>Coccidia</taxon>
        <taxon>Eucoccidiorida</taxon>
        <taxon>Eimeriorina</taxon>
        <taxon>Cryptosporidiidae</taxon>
        <taxon>Cryptosporidium</taxon>
    </lineage>
</organism>
<sequence length="158" mass="16413">MSDNNNSAHQCASMVAPASVVLSQSDAAAPSTSILNCCSSLQTTDKGSDPALSMSSAPQIGKIRFASTGTTIVTRNGVISFDEFLRKGAPVDQMLIPPFPQVNGIPMFEDGTPDIATIHSTCNVVNLSQTNQTNTIPQCDIGTGTGTSTPLPQEKDGL</sequence>
<feature type="region of interest" description="Disordered" evidence="1">
    <location>
        <begin position="134"/>
        <end position="158"/>
    </location>
</feature>
<keyword evidence="3" id="KW-1185">Reference proteome</keyword>
<accession>A0AAV9Y1L7</accession>
<comment type="caution">
    <text evidence="2">The sequence shown here is derived from an EMBL/GenBank/DDBJ whole genome shotgun (WGS) entry which is preliminary data.</text>
</comment>
<evidence type="ECO:0000313" key="3">
    <source>
        <dbReference type="Proteomes" id="UP001311799"/>
    </source>
</evidence>